<evidence type="ECO:0000259" key="11">
    <source>
        <dbReference type="PROSITE" id="PS50119"/>
    </source>
</evidence>
<dbReference type="EMBL" id="JACGWJ010000012">
    <property type="protein sequence ID" value="KAL0385297.1"/>
    <property type="molecule type" value="Genomic_DNA"/>
</dbReference>
<feature type="domain" description="B box-type" evidence="11">
    <location>
        <begin position="42"/>
        <end position="89"/>
    </location>
</feature>
<organism evidence="13">
    <name type="scientific">Sesamum radiatum</name>
    <name type="common">Black benniseed</name>
    <dbReference type="NCBI Taxonomy" id="300843"/>
    <lineage>
        <taxon>Eukaryota</taxon>
        <taxon>Viridiplantae</taxon>
        <taxon>Streptophyta</taxon>
        <taxon>Embryophyta</taxon>
        <taxon>Tracheophyta</taxon>
        <taxon>Spermatophyta</taxon>
        <taxon>Magnoliopsida</taxon>
        <taxon>eudicotyledons</taxon>
        <taxon>Gunneridae</taxon>
        <taxon>Pentapetalae</taxon>
        <taxon>asterids</taxon>
        <taxon>lamiids</taxon>
        <taxon>Lamiales</taxon>
        <taxon>Pedaliaceae</taxon>
        <taxon>Sesamum</taxon>
    </lineage>
</organism>
<evidence type="ECO:0000259" key="12">
    <source>
        <dbReference type="PROSITE" id="PS51017"/>
    </source>
</evidence>
<dbReference type="PANTHER" id="PTHR31717">
    <property type="entry name" value="ZINC FINGER PROTEIN CONSTANS-LIKE 10"/>
    <property type="match status" value="1"/>
</dbReference>
<dbReference type="Pfam" id="PF00643">
    <property type="entry name" value="zf-B_box"/>
    <property type="match status" value="2"/>
</dbReference>
<feature type="compositionally biased region" description="Low complexity" evidence="10">
    <location>
        <begin position="197"/>
        <end position="208"/>
    </location>
</feature>
<dbReference type="Pfam" id="PF06203">
    <property type="entry name" value="CCT"/>
    <property type="match status" value="1"/>
</dbReference>
<keyword evidence="5 8" id="KW-0863">Zinc-finger</keyword>
<gene>
    <name evidence="13" type="ORF">Sradi_2924000</name>
</gene>
<keyword evidence="3" id="KW-0479">Metal-binding</keyword>
<sequence length="444" mass="48690">MVTCDFCGERPAILYCRADSAKLCLSCDQHVHSANALAKKHLRSQICDNCAAEPASIRCATDGLVLCQECDWDAHGSCAVSAAHDRSPVEGFSGCPSAFDLASAWGLEIEEKKTTSYEWGGLLEELMVPNASSVIYSNYGGELVKKKSPNCGKQKQVILKQLLELLADGGGAGGGSGEEVGPPTPSSAAPRQENMCGQYEEQPQEQKQQGGGFTSLLMMQTLENPKDESNMLWNTRTCDHSAQIWDFNLGQLRGHEESSPLELEYDGSDMVYTVKNYGELLKEASGAKRIRVDLSGANCSIAQEDMIPFSEISCSRVHLYKYLFLGSDMAIEYGTPSQGPATSESNNLPVSRPSSCSGFSKPSKDFQFMDQSILMKSESVAAAMTKADIELLAKNRGNAMQRYKEKKKTRRYDKHIRYESRKARADTRKRVKGRFVKASEAVTG</sequence>
<reference evidence="13" key="2">
    <citation type="journal article" date="2024" name="Plant">
        <title>Genomic evolution and insights into agronomic trait innovations of Sesamum species.</title>
        <authorList>
            <person name="Miao H."/>
            <person name="Wang L."/>
            <person name="Qu L."/>
            <person name="Liu H."/>
            <person name="Sun Y."/>
            <person name="Le M."/>
            <person name="Wang Q."/>
            <person name="Wei S."/>
            <person name="Zheng Y."/>
            <person name="Lin W."/>
            <person name="Duan Y."/>
            <person name="Cao H."/>
            <person name="Xiong S."/>
            <person name="Wang X."/>
            <person name="Wei L."/>
            <person name="Li C."/>
            <person name="Ma Q."/>
            <person name="Ju M."/>
            <person name="Zhao R."/>
            <person name="Li G."/>
            <person name="Mu C."/>
            <person name="Tian Q."/>
            <person name="Mei H."/>
            <person name="Zhang T."/>
            <person name="Gao T."/>
            <person name="Zhang H."/>
        </authorList>
    </citation>
    <scope>NUCLEOTIDE SEQUENCE</scope>
    <source>
        <strain evidence="13">G02</strain>
    </source>
</reference>
<protein>
    <submittedName>
        <fullName evidence="13">Zinc finger protein CONSTANS-LIKE 15</fullName>
    </submittedName>
</protein>
<name>A0AAW2RZJ7_SESRA</name>
<evidence type="ECO:0000256" key="4">
    <source>
        <dbReference type="ARBA" id="ARBA00022737"/>
    </source>
</evidence>
<evidence type="ECO:0000256" key="1">
    <source>
        <dbReference type="ARBA" id="ARBA00004123"/>
    </source>
</evidence>
<evidence type="ECO:0000256" key="6">
    <source>
        <dbReference type="ARBA" id="ARBA00022833"/>
    </source>
</evidence>
<keyword evidence="7 9" id="KW-0539">Nucleus</keyword>
<dbReference type="AlphaFoldDB" id="A0AAW2RZJ7"/>
<evidence type="ECO:0000256" key="3">
    <source>
        <dbReference type="ARBA" id="ARBA00022723"/>
    </source>
</evidence>
<evidence type="ECO:0000256" key="8">
    <source>
        <dbReference type="PROSITE-ProRule" id="PRU00024"/>
    </source>
</evidence>
<dbReference type="GO" id="GO:0006355">
    <property type="term" value="P:regulation of DNA-templated transcription"/>
    <property type="evidence" value="ECO:0007669"/>
    <property type="project" value="UniProtKB-ARBA"/>
</dbReference>
<accession>A0AAW2RZJ7</accession>
<evidence type="ECO:0000256" key="10">
    <source>
        <dbReference type="SAM" id="MobiDB-lite"/>
    </source>
</evidence>
<comment type="caution">
    <text evidence="13">The sequence shown here is derived from an EMBL/GenBank/DDBJ whole genome shotgun (WGS) entry which is preliminary data.</text>
</comment>
<dbReference type="GO" id="GO:0005634">
    <property type="term" value="C:nucleus"/>
    <property type="evidence" value="ECO:0007669"/>
    <property type="project" value="UniProtKB-SubCell"/>
</dbReference>
<dbReference type="SMART" id="SM00336">
    <property type="entry name" value="BBOX"/>
    <property type="match status" value="2"/>
</dbReference>
<evidence type="ECO:0000256" key="7">
    <source>
        <dbReference type="ARBA" id="ARBA00023242"/>
    </source>
</evidence>
<dbReference type="InterPro" id="IPR010402">
    <property type="entry name" value="CCT_domain"/>
</dbReference>
<dbReference type="PROSITE" id="PS50119">
    <property type="entry name" value="ZF_BBOX"/>
    <property type="match status" value="2"/>
</dbReference>
<feature type="domain" description="B box-type" evidence="11">
    <location>
        <begin position="1"/>
        <end position="46"/>
    </location>
</feature>
<comment type="subcellular location">
    <subcellularLocation>
        <location evidence="1 9">Nucleus</location>
    </subcellularLocation>
</comment>
<feature type="region of interest" description="Disordered" evidence="10">
    <location>
        <begin position="170"/>
        <end position="209"/>
    </location>
</feature>
<keyword evidence="4" id="KW-0677">Repeat</keyword>
<evidence type="ECO:0000256" key="9">
    <source>
        <dbReference type="PROSITE-ProRule" id="PRU00357"/>
    </source>
</evidence>
<feature type="domain" description="CCT" evidence="12">
    <location>
        <begin position="396"/>
        <end position="438"/>
    </location>
</feature>
<dbReference type="InterPro" id="IPR049808">
    <property type="entry name" value="CONSTANS-like_Bbox1"/>
</dbReference>
<evidence type="ECO:0000256" key="5">
    <source>
        <dbReference type="ARBA" id="ARBA00022771"/>
    </source>
</evidence>
<reference evidence="13" key="1">
    <citation type="submission" date="2020-06" db="EMBL/GenBank/DDBJ databases">
        <authorList>
            <person name="Li T."/>
            <person name="Hu X."/>
            <person name="Zhang T."/>
            <person name="Song X."/>
            <person name="Zhang H."/>
            <person name="Dai N."/>
            <person name="Sheng W."/>
            <person name="Hou X."/>
            <person name="Wei L."/>
        </authorList>
    </citation>
    <scope>NUCLEOTIDE SEQUENCE</scope>
    <source>
        <strain evidence="13">G02</strain>
        <tissue evidence="13">Leaf</tissue>
    </source>
</reference>
<evidence type="ECO:0000313" key="13">
    <source>
        <dbReference type="EMBL" id="KAL0385297.1"/>
    </source>
</evidence>
<dbReference type="PANTHER" id="PTHR31717:SF45">
    <property type="entry name" value="ZINC FINGER PROTEIN CONSTANS-LIKE 14-RELATED"/>
    <property type="match status" value="1"/>
</dbReference>
<dbReference type="GO" id="GO:0008270">
    <property type="term" value="F:zinc ion binding"/>
    <property type="evidence" value="ECO:0007669"/>
    <property type="project" value="UniProtKB-KW"/>
</dbReference>
<comment type="similarity">
    <text evidence="2">Belongs to the CONSTANS family.</text>
</comment>
<dbReference type="PROSITE" id="PS51017">
    <property type="entry name" value="CCT"/>
    <property type="match status" value="1"/>
</dbReference>
<keyword evidence="6" id="KW-0862">Zinc</keyword>
<dbReference type="InterPro" id="IPR000315">
    <property type="entry name" value="Znf_B-box"/>
</dbReference>
<dbReference type="CDD" id="cd19821">
    <property type="entry name" value="Bbox1_BBX-like"/>
    <property type="match status" value="1"/>
</dbReference>
<evidence type="ECO:0000256" key="2">
    <source>
        <dbReference type="ARBA" id="ARBA00010024"/>
    </source>
</evidence>
<proteinExistence type="inferred from homology"/>